<dbReference type="PANTHER" id="PTHR13227">
    <property type="entry name" value="EUKARYOTIC TRANSLATION INITIATION FACTOR 2A"/>
    <property type="match status" value="1"/>
</dbReference>
<sequence>MSLTQFAYRTQKTIGITEGFPEYEALSGFGKPEGTLRCCAYSPDGRYFAYASSEGVTIVDANTGSVLVALSVPTVHELAFSPKGSFLTTWERPSKLEDGNAAKNLKIWRTDNGEQTVAFVQKSQSASSIQYTFDEKYCARVSTNEIAFYETTNMASVWEHLRVEGVTEFKLSQGENYQVAVFVPEKQGRPAKAAVYAVPNFATPLMQKSFFKADKIQFSWNNAGTAVLFLTQTEVDKTNKNYYGETNLYLMNVENNVDARVTLDKEGPVSDFAWSPTSQEFGVVYGYMPAKTTIFDAKANAVTSLPLAPRNTLLYSPHGRLLLIAGFGNLQGQIDIYDRVNGMKKVAAFESSNATVCYWSPDGKHILTATTSPRLRVDNGVKVWYALSGDLMYNEEMVELYDIRWRPQAVADFPLSATLPPPPTPHTSAVGHKSATPAKPAGAYRPPHARGSATPLHFKREDEGGTAHVPGSSGLFGNGSSEGTNGFGKPRKREVPGAAPVVPGAAPGGGVSLEGTGVGDKEGLSKSALKNKKKREAAKKAKEAQAAEQAVGSPDGEGQFQTNGRTLAPGDGPNKGGRRDHSRTRSRSRGPPREGGPGGNGNGNNRHHREGSGSLGHALKEHQPRHRSPAPGGGNNPQRQRSQRKKKEDGGNQGPGEQTNSQVASPTENGGPQQPARLRLPVPAPPELEITSPMTPITPGGGTPEEKKQRSLLKKLRAIEDLKMRFATGEKLEDTQIKKINTEDAVRKELQGLGWQG</sequence>
<dbReference type="GO" id="GO:0022627">
    <property type="term" value="C:cytosolic small ribosomal subunit"/>
    <property type="evidence" value="ECO:0007669"/>
    <property type="project" value="TreeGrafter"/>
</dbReference>
<dbReference type="Pfam" id="PF07676">
    <property type="entry name" value="PD40"/>
    <property type="match status" value="1"/>
</dbReference>
<dbReference type="PANTHER" id="PTHR13227:SF0">
    <property type="entry name" value="EUKARYOTIC TRANSLATION INITIATION FACTOR 2A"/>
    <property type="match status" value="1"/>
</dbReference>
<evidence type="ECO:0000256" key="8">
    <source>
        <dbReference type="SAM" id="MobiDB-lite"/>
    </source>
</evidence>
<keyword evidence="11" id="KW-1185">Reference proteome</keyword>
<comment type="caution">
    <text evidence="10">The sequence shown here is derived from an EMBL/GenBank/DDBJ whole genome shotgun (WGS) entry which is preliminary data.</text>
</comment>
<evidence type="ECO:0000256" key="1">
    <source>
        <dbReference type="ARBA" id="ARBA00009573"/>
    </source>
</evidence>
<feature type="compositionally biased region" description="Basic residues" evidence="8">
    <location>
        <begin position="576"/>
        <end position="590"/>
    </location>
</feature>
<evidence type="ECO:0000259" key="9">
    <source>
        <dbReference type="Pfam" id="PF08662"/>
    </source>
</evidence>
<comment type="similarity">
    <text evidence="1">Belongs to the WD repeat EIF2A family.</text>
</comment>
<feature type="compositionally biased region" description="Gly residues" evidence="8">
    <location>
        <begin position="593"/>
        <end position="602"/>
    </location>
</feature>
<proteinExistence type="inferred from homology"/>
<dbReference type="InterPro" id="IPR011387">
    <property type="entry name" value="TIF2A"/>
</dbReference>
<accession>S8A815</accession>
<dbReference type="Pfam" id="PF08662">
    <property type="entry name" value="eIF2A"/>
    <property type="match status" value="1"/>
</dbReference>
<evidence type="ECO:0000313" key="11">
    <source>
        <dbReference type="Proteomes" id="UP000015100"/>
    </source>
</evidence>
<dbReference type="STRING" id="1284197.S8A815"/>
<dbReference type="Gene3D" id="2.130.10.10">
    <property type="entry name" value="YVTN repeat-like/Quinoprotein amine dehydrogenase"/>
    <property type="match status" value="2"/>
</dbReference>
<keyword evidence="7" id="KW-0648">Protein biosynthesis</keyword>
<organism evidence="10 11">
    <name type="scientific">Dactylellina haptotyla (strain CBS 200.50)</name>
    <name type="common">Nematode-trapping fungus</name>
    <name type="synonym">Monacrosporium haptotylum</name>
    <dbReference type="NCBI Taxonomy" id="1284197"/>
    <lineage>
        <taxon>Eukaryota</taxon>
        <taxon>Fungi</taxon>
        <taxon>Dikarya</taxon>
        <taxon>Ascomycota</taxon>
        <taxon>Pezizomycotina</taxon>
        <taxon>Orbiliomycetes</taxon>
        <taxon>Orbiliales</taxon>
        <taxon>Orbiliaceae</taxon>
        <taxon>Dactylellina</taxon>
    </lineage>
</organism>
<evidence type="ECO:0000256" key="7">
    <source>
        <dbReference type="ARBA" id="ARBA00022917"/>
    </source>
</evidence>
<dbReference type="PIRSF" id="PIRSF017222">
    <property type="entry name" value="eIF2A"/>
    <property type="match status" value="1"/>
</dbReference>
<dbReference type="GO" id="GO:0000049">
    <property type="term" value="F:tRNA binding"/>
    <property type="evidence" value="ECO:0007669"/>
    <property type="project" value="TreeGrafter"/>
</dbReference>
<keyword evidence="3" id="KW-0396">Initiation factor</keyword>
<keyword evidence="4" id="KW-0853">WD repeat</keyword>
<feature type="region of interest" description="Disordered" evidence="8">
    <location>
        <begin position="417"/>
        <end position="710"/>
    </location>
</feature>
<reference evidence="11" key="2">
    <citation type="submission" date="2013-04" db="EMBL/GenBank/DDBJ databases">
        <title>Genomic mechanisms accounting for the adaptation to parasitism in nematode-trapping fungi.</title>
        <authorList>
            <person name="Ahren D.G."/>
        </authorList>
    </citation>
    <scope>NUCLEOTIDE SEQUENCE [LARGE SCALE GENOMIC DNA]</scope>
    <source>
        <strain evidence="11">CBS 200.50</strain>
    </source>
</reference>
<dbReference type="EMBL" id="AQGS01000487">
    <property type="protein sequence ID" value="EPS39160.1"/>
    <property type="molecule type" value="Genomic_DNA"/>
</dbReference>
<dbReference type="GO" id="GO:0006417">
    <property type="term" value="P:regulation of translation"/>
    <property type="evidence" value="ECO:0007669"/>
    <property type="project" value="UniProtKB-KW"/>
</dbReference>
<dbReference type="OMA" id="RCCAYSP"/>
<name>S8A815_DACHA</name>
<evidence type="ECO:0000256" key="6">
    <source>
        <dbReference type="ARBA" id="ARBA00022845"/>
    </source>
</evidence>
<keyword evidence="5" id="KW-0677">Repeat</keyword>
<protein>
    <recommendedName>
        <fullName evidence="2">Eukaryotic translation initiation factor 2A</fullName>
    </recommendedName>
</protein>
<evidence type="ECO:0000256" key="3">
    <source>
        <dbReference type="ARBA" id="ARBA00022540"/>
    </source>
</evidence>
<feature type="compositionally biased region" description="Polar residues" evidence="8">
    <location>
        <begin position="655"/>
        <end position="672"/>
    </location>
</feature>
<evidence type="ECO:0000313" key="10">
    <source>
        <dbReference type="EMBL" id="EPS39160.1"/>
    </source>
</evidence>
<feature type="domain" description="Translation initiation factor beta propellor-like" evidence="9">
    <location>
        <begin position="208"/>
        <end position="403"/>
    </location>
</feature>
<evidence type="ECO:0000256" key="2">
    <source>
        <dbReference type="ARBA" id="ARBA00013819"/>
    </source>
</evidence>
<dbReference type="GO" id="GO:0043022">
    <property type="term" value="F:ribosome binding"/>
    <property type="evidence" value="ECO:0007669"/>
    <property type="project" value="TreeGrafter"/>
</dbReference>
<feature type="compositionally biased region" description="Low complexity" evidence="8">
    <location>
        <begin position="496"/>
        <end position="505"/>
    </location>
</feature>
<dbReference type="SUPFAM" id="SSF82171">
    <property type="entry name" value="DPP6 N-terminal domain-like"/>
    <property type="match status" value="1"/>
</dbReference>
<dbReference type="Proteomes" id="UP000015100">
    <property type="component" value="Unassembled WGS sequence"/>
</dbReference>
<gene>
    <name evidence="10" type="ORF">H072_7064</name>
</gene>
<dbReference type="InterPro" id="IPR015943">
    <property type="entry name" value="WD40/YVTN_repeat-like_dom_sf"/>
</dbReference>
<dbReference type="HOGENOM" id="CLU_013809_0_1_1"/>
<evidence type="ECO:0000256" key="4">
    <source>
        <dbReference type="ARBA" id="ARBA00022574"/>
    </source>
</evidence>
<dbReference type="eggNOG" id="KOG2315">
    <property type="taxonomic scope" value="Eukaryota"/>
</dbReference>
<feature type="compositionally biased region" description="Gly residues" evidence="8">
    <location>
        <begin position="506"/>
        <end position="518"/>
    </location>
</feature>
<evidence type="ECO:0000256" key="5">
    <source>
        <dbReference type="ARBA" id="ARBA00022737"/>
    </source>
</evidence>
<dbReference type="GO" id="GO:0003729">
    <property type="term" value="F:mRNA binding"/>
    <property type="evidence" value="ECO:0007669"/>
    <property type="project" value="TreeGrafter"/>
</dbReference>
<dbReference type="GO" id="GO:0003743">
    <property type="term" value="F:translation initiation factor activity"/>
    <property type="evidence" value="ECO:0007669"/>
    <property type="project" value="UniProtKB-KW"/>
</dbReference>
<dbReference type="OrthoDB" id="2194683at2759"/>
<dbReference type="AlphaFoldDB" id="S8A815"/>
<reference evidence="10 11" key="1">
    <citation type="journal article" date="2013" name="PLoS Genet.">
        <title>Genomic mechanisms accounting for the adaptation to parasitism in nematode-trapping fungi.</title>
        <authorList>
            <person name="Meerupati T."/>
            <person name="Andersson K.M."/>
            <person name="Friman E."/>
            <person name="Kumar D."/>
            <person name="Tunlid A."/>
            <person name="Ahren D."/>
        </authorList>
    </citation>
    <scope>NUCLEOTIDE SEQUENCE [LARGE SCALE GENOMIC DNA]</scope>
    <source>
        <strain evidence="10 11">CBS 200.50</strain>
    </source>
</reference>
<keyword evidence="6" id="KW-0810">Translation regulation</keyword>
<dbReference type="InterPro" id="IPR013979">
    <property type="entry name" value="TIF_beta_prop-like"/>
</dbReference>
<dbReference type="InterPro" id="IPR011659">
    <property type="entry name" value="WD40"/>
</dbReference>